<dbReference type="AlphaFoldDB" id="A0A485MJU1"/>
<dbReference type="Proteomes" id="UP000386466">
    <property type="component" value="Unassembled WGS sequence"/>
</dbReference>
<organism evidence="1 2">
    <name type="scientific">Lynx pardinus</name>
    <name type="common">Iberian lynx</name>
    <name type="synonym">Felis pardina</name>
    <dbReference type="NCBI Taxonomy" id="191816"/>
    <lineage>
        <taxon>Eukaryota</taxon>
        <taxon>Metazoa</taxon>
        <taxon>Chordata</taxon>
        <taxon>Craniata</taxon>
        <taxon>Vertebrata</taxon>
        <taxon>Euteleostomi</taxon>
        <taxon>Mammalia</taxon>
        <taxon>Eutheria</taxon>
        <taxon>Laurasiatheria</taxon>
        <taxon>Carnivora</taxon>
        <taxon>Feliformia</taxon>
        <taxon>Felidae</taxon>
        <taxon>Felinae</taxon>
        <taxon>Lynx</taxon>
    </lineage>
</organism>
<dbReference type="PANTHER" id="PTHR46104:SF1">
    <property type="entry name" value="GENE 9195-RELATED"/>
    <property type="match status" value="1"/>
</dbReference>
<protein>
    <submittedName>
        <fullName evidence="1">Uncharacterized protein</fullName>
    </submittedName>
</protein>
<gene>
    <name evidence="1" type="ORF">LYPA_23C007759</name>
</gene>
<evidence type="ECO:0000313" key="1">
    <source>
        <dbReference type="EMBL" id="VFV21171.1"/>
    </source>
</evidence>
<keyword evidence="2" id="KW-1185">Reference proteome</keyword>
<proteinExistence type="predicted"/>
<sequence length="318" mass="35676">MPGTIEVSSTLGPDQFFQENASVHLVQCGPRGIFGFVISRVDVLDSFLLEPPVSSPWLQRYHRTTGLEYSVPQDPGIHLHIPNPVVCLEEGDVILFQLHILPHNRSASHYPVYQMQHLFNSNPNWDFGAFRRLSHLVRETHLNFSRFAHQFLDPGTYVFRDNRLPESIIVVLVKKKGVACDPGLSPVQPSSPYQLARHGVLRHGLLNLGPDWTVITGEPLPLKTLEDFSVRTLYDKLEDQSLHVAAQLSKHRSEALAFYRGASQQLQGLKVRHNSSTAKLPSSLPPQRTGAPLTHFWKLLKTDTALVLPGLSPTPQHN</sequence>
<evidence type="ECO:0000313" key="2">
    <source>
        <dbReference type="Proteomes" id="UP000386466"/>
    </source>
</evidence>
<dbReference type="PANTHER" id="PTHR46104">
    <property type="entry name" value="GENE 9195-RELATED-RELATED"/>
    <property type="match status" value="1"/>
</dbReference>
<accession>A0A485MJU1</accession>
<dbReference type="EMBL" id="CAAGRJ010003347">
    <property type="protein sequence ID" value="VFV21171.1"/>
    <property type="molecule type" value="Genomic_DNA"/>
</dbReference>
<reference evidence="1 2" key="1">
    <citation type="submission" date="2019-01" db="EMBL/GenBank/DDBJ databases">
        <authorList>
            <person name="Alioto T."/>
            <person name="Alioto T."/>
        </authorList>
    </citation>
    <scope>NUCLEOTIDE SEQUENCE [LARGE SCALE GENOMIC DNA]</scope>
</reference>
<name>A0A485MJU1_LYNPA</name>